<evidence type="ECO:0000313" key="2">
    <source>
        <dbReference type="EMBL" id="RNE99498.1"/>
    </source>
</evidence>
<feature type="compositionally biased region" description="Basic and acidic residues" evidence="1">
    <location>
        <begin position="40"/>
        <end position="54"/>
    </location>
</feature>
<dbReference type="RefSeq" id="XP_029224049.1">
    <property type="nucleotide sequence ID" value="XM_029375822.1"/>
</dbReference>
<evidence type="ECO:0000256" key="1">
    <source>
        <dbReference type="SAM" id="MobiDB-lite"/>
    </source>
</evidence>
<organism evidence="2 3">
    <name type="scientific">Trypanosoma conorhini</name>
    <dbReference type="NCBI Taxonomy" id="83891"/>
    <lineage>
        <taxon>Eukaryota</taxon>
        <taxon>Discoba</taxon>
        <taxon>Euglenozoa</taxon>
        <taxon>Kinetoplastea</taxon>
        <taxon>Metakinetoplastina</taxon>
        <taxon>Trypanosomatida</taxon>
        <taxon>Trypanosomatidae</taxon>
        <taxon>Trypanosoma</taxon>
    </lineage>
</organism>
<protein>
    <submittedName>
        <fullName evidence="2">Putative tyrosine specific protein phosphatase</fullName>
    </submittedName>
</protein>
<evidence type="ECO:0000313" key="3">
    <source>
        <dbReference type="Proteomes" id="UP000284403"/>
    </source>
</evidence>
<dbReference type="AlphaFoldDB" id="A0A3R7NAC7"/>
<proteinExistence type="predicted"/>
<keyword evidence="3" id="KW-1185">Reference proteome</keyword>
<feature type="compositionally biased region" description="Polar residues" evidence="1">
    <location>
        <begin position="82"/>
        <end position="91"/>
    </location>
</feature>
<feature type="region of interest" description="Disordered" evidence="1">
    <location>
        <begin position="1"/>
        <end position="139"/>
    </location>
</feature>
<feature type="compositionally biased region" description="Basic and acidic residues" evidence="1">
    <location>
        <begin position="120"/>
        <end position="139"/>
    </location>
</feature>
<comment type="caution">
    <text evidence="2">The sequence shown here is derived from an EMBL/GenBank/DDBJ whole genome shotgun (WGS) entry which is preliminary data.</text>
</comment>
<dbReference type="Proteomes" id="UP000284403">
    <property type="component" value="Unassembled WGS sequence"/>
</dbReference>
<reference evidence="2 3" key="1">
    <citation type="journal article" date="2018" name="BMC Genomics">
        <title>Genomic comparison of Trypanosoma conorhini and Trypanosoma rangeli to Trypanosoma cruzi strains of high and low virulence.</title>
        <authorList>
            <person name="Bradwell K.R."/>
            <person name="Koparde V.N."/>
            <person name="Matveyev A.V."/>
            <person name="Serrano M.G."/>
            <person name="Alves J.M."/>
            <person name="Parikh H."/>
            <person name="Huang B."/>
            <person name="Lee V."/>
            <person name="Espinosa-Alvarez O."/>
            <person name="Ortiz P.A."/>
            <person name="Costa-Martins A.G."/>
            <person name="Teixeira M.M."/>
            <person name="Buck G.A."/>
        </authorList>
    </citation>
    <scope>NUCLEOTIDE SEQUENCE [LARGE SCALE GENOMIC DNA]</scope>
    <source>
        <strain evidence="2 3">025E</strain>
    </source>
</reference>
<sequence length="139" mass="14702">MRFSTAREGEEETRHGPGDGTGAPTRGKQRLEMKPSAAETLRETSLEREGEHRRPPASTSAALEPSPPPVSIIITPQEAGTARNSDPTFLSGSGDEQLGRGAAAAREADAPLSCRADAGPGRRGDPGSPRIAEEEYERL</sequence>
<gene>
    <name evidence="2" type="ORF">Tco025E_08991</name>
</gene>
<name>A0A3R7NAC7_9TRYP</name>
<accession>A0A3R7NAC7</accession>
<feature type="compositionally biased region" description="Basic and acidic residues" evidence="1">
    <location>
        <begin position="1"/>
        <end position="17"/>
    </location>
</feature>
<dbReference type="GeneID" id="40322602"/>
<dbReference type="EMBL" id="MKKU01000952">
    <property type="protein sequence ID" value="RNE99498.1"/>
    <property type="molecule type" value="Genomic_DNA"/>
</dbReference>